<name>A0A1V9A6H2_SACPI</name>
<keyword evidence="3" id="KW-1185">Reference proteome</keyword>
<evidence type="ECO:0000313" key="2">
    <source>
        <dbReference type="EMBL" id="OQO92648.1"/>
    </source>
</evidence>
<protein>
    <recommendedName>
        <fullName evidence="4">Secreted protein</fullName>
    </recommendedName>
</protein>
<organism evidence="2 3">
    <name type="scientific">Saccharomonospora piscinae</name>
    <dbReference type="NCBI Taxonomy" id="687388"/>
    <lineage>
        <taxon>Bacteria</taxon>
        <taxon>Bacillati</taxon>
        <taxon>Actinomycetota</taxon>
        <taxon>Actinomycetes</taxon>
        <taxon>Pseudonocardiales</taxon>
        <taxon>Pseudonocardiaceae</taxon>
        <taxon>Saccharomonospora</taxon>
    </lineage>
</organism>
<dbReference type="RefSeq" id="WP_024875159.1">
    <property type="nucleotide sequence ID" value="NZ_AZUM01000002.1"/>
</dbReference>
<gene>
    <name evidence="2" type="ORF">B1813_10815</name>
</gene>
<keyword evidence="1" id="KW-0732">Signal</keyword>
<dbReference type="Proteomes" id="UP000192591">
    <property type="component" value="Unassembled WGS sequence"/>
</dbReference>
<reference evidence="2 3" key="1">
    <citation type="submission" date="2017-02" db="EMBL/GenBank/DDBJ databases">
        <title>Draft genome of Saccharomonospora sp. 154.</title>
        <authorList>
            <person name="Alonso-Carmona G.S."/>
            <person name="De La Haba R."/>
            <person name="Vera-Gargallo B."/>
            <person name="Sandoval-Trujillo A.H."/>
            <person name="Ramirez-Duran N."/>
            <person name="Ventosa A."/>
        </authorList>
    </citation>
    <scope>NUCLEOTIDE SEQUENCE [LARGE SCALE GENOMIC DNA]</scope>
    <source>
        <strain evidence="2 3">LRS4.154</strain>
    </source>
</reference>
<dbReference type="STRING" id="1962155.B1813_10815"/>
<feature type="signal peptide" evidence="1">
    <location>
        <begin position="1"/>
        <end position="24"/>
    </location>
</feature>
<evidence type="ECO:0008006" key="4">
    <source>
        <dbReference type="Google" id="ProtNLM"/>
    </source>
</evidence>
<dbReference type="EMBL" id="MWIH01000005">
    <property type="protein sequence ID" value="OQO92648.1"/>
    <property type="molecule type" value="Genomic_DNA"/>
</dbReference>
<proteinExistence type="predicted"/>
<dbReference type="OrthoDB" id="3699148at2"/>
<dbReference type="AlphaFoldDB" id="A0A1V9A6H2"/>
<comment type="caution">
    <text evidence="2">The sequence shown here is derived from an EMBL/GenBank/DDBJ whole genome shotgun (WGS) entry which is preliminary data.</text>
</comment>
<feature type="chain" id="PRO_5010704052" description="Secreted protein" evidence="1">
    <location>
        <begin position="25"/>
        <end position="87"/>
    </location>
</feature>
<evidence type="ECO:0000313" key="3">
    <source>
        <dbReference type="Proteomes" id="UP000192591"/>
    </source>
</evidence>
<accession>A0A1V9A6H2</accession>
<evidence type="ECO:0000256" key="1">
    <source>
        <dbReference type="SAM" id="SignalP"/>
    </source>
</evidence>
<sequence>MFKKTAIVASAAAGLLMIGSPAFATAPSESETDITDNTSQIGLINVDDVLSNNQINVCDVLDLNVGALLGVASSGDTVCTNAEATND</sequence>